<dbReference type="Proteomes" id="UP001066276">
    <property type="component" value="Chromosome 5"/>
</dbReference>
<reference evidence="2" key="1">
    <citation type="journal article" date="2022" name="bioRxiv">
        <title>Sequencing and chromosome-scale assembly of the giantPleurodeles waltlgenome.</title>
        <authorList>
            <person name="Brown T."/>
            <person name="Elewa A."/>
            <person name="Iarovenko S."/>
            <person name="Subramanian E."/>
            <person name="Araus A.J."/>
            <person name="Petzold A."/>
            <person name="Susuki M."/>
            <person name="Suzuki K.-i.T."/>
            <person name="Hayashi T."/>
            <person name="Toyoda A."/>
            <person name="Oliveira C."/>
            <person name="Osipova E."/>
            <person name="Leigh N.D."/>
            <person name="Simon A."/>
            <person name="Yun M.H."/>
        </authorList>
    </citation>
    <scope>NUCLEOTIDE SEQUENCE</scope>
    <source>
        <strain evidence="2">20211129_DDA</strain>
        <tissue evidence="2">Liver</tissue>
    </source>
</reference>
<organism evidence="2 3">
    <name type="scientific">Pleurodeles waltl</name>
    <name type="common">Iberian ribbed newt</name>
    <dbReference type="NCBI Taxonomy" id="8319"/>
    <lineage>
        <taxon>Eukaryota</taxon>
        <taxon>Metazoa</taxon>
        <taxon>Chordata</taxon>
        <taxon>Craniata</taxon>
        <taxon>Vertebrata</taxon>
        <taxon>Euteleostomi</taxon>
        <taxon>Amphibia</taxon>
        <taxon>Batrachia</taxon>
        <taxon>Caudata</taxon>
        <taxon>Salamandroidea</taxon>
        <taxon>Salamandridae</taxon>
        <taxon>Pleurodelinae</taxon>
        <taxon>Pleurodeles</taxon>
    </lineage>
</organism>
<feature type="compositionally biased region" description="Basic and acidic residues" evidence="1">
    <location>
        <begin position="110"/>
        <end position="127"/>
    </location>
</feature>
<feature type="compositionally biased region" description="Basic and acidic residues" evidence="1">
    <location>
        <begin position="42"/>
        <end position="51"/>
    </location>
</feature>
<accession>A0AAV7RMY4</accession>
<evidence type="ECO:0000313" key="3">
    <source>
        <dbReference type="Proteomes" id="UP001066276"/>
    </source>
</evidence>
<comment type="caution">
    <text evidence="2">The sequence shown here is derived from an EMBL/GenBank/DDBJ whole genome shotgun (WGS) entry which is preliminary data.</text>
</comment>
<feature type="compositionally biased region" description="Basic and acidic residues" evidence="1">
    <location>
        <begin position="60"/>
        <end position="89"/>
    </location>
</feature>
<protein>
    <submittedName>
        <fullName evidence="2">Uncharacterized protein</fullName>
    </submittedName>
</protein>
<gene>
    <name evidence="2" type="ORF">NDU88_005314</name>
</gene>
<sequence length="136" mass="15980">MQIRPEEQYNGASAPSRRNVDTRDPRPSGQWPWGKTQTSPGERPDVKRDEAPGGGSPGWRSDEENQGEEDRQERRRLVEERGKEEDTTRKTRGRKYKELQTHHLCPNESSNHREEAEERRKPWRGDQRPPCPRRVT</sequence>
<feature type="region of interest" description="Disordered" evidence="1">
    <location>
        <begin position="1"/>
        <end position="136"/>
    </location>
</feature>
<proteinExistence type="predicted"/>
<dbReference type="AlphaFoldDB" id="A0AAV7RMY4"/>
<name>A0AAV7RMY4_PLEWA</name>
<evidence type="ECO:0000256" key="1">
    <source>
        <dbReference type="SAM" id="MobiDB-lite"/>
    </source>
</evidence>
<keyword evidence="3" id="KW-1185">Reference proteome</keyword>
<evidence type="ECO:0000313" key="2">
    <source>
        <dbReference type="EMBL" id="KAJ1152539.1"/>
    </source>
</evidence>
<dbReference type="EMBL" id="JANPWB010000009">
    <property type="protein sequence ID" value="KAJ1152539.1"/>
    <property type="molecule type" value="Genomic_DNA"/>
</dbReference>